<dbReference type="PANTHER" id="PTHR46283">
    <property type="entry name" value="E3 UBIQUITIN-PROTEIN LIGASE MARCH5"/>
    <property type="match status" value="1"/>
</dbReference>
<dbReference type="WBParaSite" id="MCU_007688-RA">
    <property type="protein sequence ID" value="MCU_007688-RA"/>
    <property type="gene ID" value="MCU_007688"/>
</dbReference>
<keyword evidence="4 6" id="KW-0472">Membrane</keyword>
<evidence type="ECO:0000256" key="2">
    <source>
        <dbReference type="ARBA" id="ARBA00022692"/>
    </source>
</evidence>
<organism evidence="7">
    <name type="scientific">Mesocestoides corti</name>
    <name type="common">Flatworm</name>
    <dbReference type="NCBI Taxonomy" id="53468"/>
    <lineage>
        <taxon>Eukaryota</taxon>
        <taxon>Metazoa</taxon>
        <taxon>Spiralia</taxon>
        <taxon>Lophotrochozoa</taxon>
        <taxon>Platyhelminthes</taxon>
        <taxon>Cestoda</taxon>
        <taxon>Eucestoda</taxon>
        <taxon>Cyclophyllidea</taxon>
        <taxon>Mesocestoididae</taxon>
        <taxon>Mesocestoides</taxon>
    </lineage>
</organism>
<sequence>SSHFFPKVRLAGVGVGICSRSGGASHASTDPSPPPSSSDIPPSRLEETREPTSLESIPRILCGALSLPTFSVFFGRLLFSRIQSRIGQTVAGGIFYVGFTGLVSIYHKEMKFLRKCRRRVVEYTPE</sequence>
<protein>
    <submittedName>
        <fullName evidence="7">Cytochrome c oxidase assembly protein COX20, mitochondrial</fullName>
    </submittedName>
</protein>
<evidence type="ECO:0000256" key="4">
    <source>
        <dbReference type="ARBA" id="ARBA00023136"/>
    </source>
</evidence>
<evidence type="ECO:0000256" key="6">
    <source>
        <dbReference type="SAM" id="Phobius"/>
    </source>
</evidence>
<feature type="transmembrane region" description="Helical" evidence="6">
    <location>
        <begin position="85"/>
        <end position="107"/>
    </location>
</feature>
<feature type="region of interest" description="Disordered" evidence="5">
    <location>
        <begin position="21"/>
        <end position="54"/>
    </location>
</feature>
<keyword evidence="2 6" id="KW-0812">Transmembrane</keyword>
<evidence type="ECO:0000256" key="5">
    <source>
        <dbReference type="SAM" id="MobiDB-lite"/>
    </source>
</evidence>
<name>A0A5K3FIM6_MESCO</name>
<accession>A0A5K3FIM6</accession>
<evidence type="ECO:0000256" key="1">
    <source>
        <dbReference type="ARBA" id="ARBA00004141"/>
    </source>
</evidence>
<proteinExistence type="predicted"/>
<keyword evidence="3 6" id="KW-1133">Transmembrane helix</keyword>
<reference evidence="7" key="1">
    <citation type="submission" date="2019-11" db="UniProtKB">
        <authorList>
            <consortium name="WormBaseParasite"/>
        </authorList>
    </citation>
    <scope>IDENTIFICATION</scope>
</reference>
<evidence type="ECO:0000256" key="3">
    <source>
        <dbReference type="ARBA" id="ARBA00022989"/>
    </source>
</evidence>
<evidence type="ECO:0000313" key="7">
    <source>
        <dbReference type="WBParaSite" id="MCU_007688-RA"/>
    </source>
</evidence>
<comment type="subcellular location">
    <subcellularLocation>
        <location evidence="1">Membrane</location>
        <topology evidence="1">Multi-pass membrane protein</topology>
    </subcellularLocation>
</comment>
<dbReference type="AlphaFoldDB" id="A0A5K3FIM6"/>
<dbReference type="GO" id="GO:0016020">
    <property type="term" value="C:membrane"/>
    <property type="evidence" value="ECO:0007669"/>
    <property type="project" value="UniProtKB-SubCell"/>
</dbReference>